<keyword evidence="11" id="KW-0282">Flagellum</keyword>
<dbReference type="PANTHER" id="PTHR35091:SF2">
    <property type="entry name" value="FLAGELLAR PROTEIN FLIL"/>
    <property type="match status" value="1"/>
</dbReference>
<evidence type="ECO:0000256" key="6">
    <source>
        <dbReference type="ARBA" id="ARBA00022692"/>
    </source>
</evidence>
<dbReference type="RefSeq" id="WP_168987682.1">
    <property type="nucleotide sequence ID" value="NZ_CAWPHM010000261.1"/>
</dbReference>
<organism evidence="11 12">
    <name type="scientific">Azoarcus taiwanensis</name>
    <dbReference type="NCBI Taxonomy" id="666964"/>
    <lineage>
        <taxon>Bacteria</taxon>
        <taxon>Pseudomonadati</taxon>
        <taxon>Pseudomonadota</taxon>
        <taxon>Betaproteobacteria</taxon>
        <taxon>Rhodocyclales</taxon>
        <taxon>Zoogloeaceae</taxon>
        <taxon>Azoarcus</taxon>
    </lineage>
</organism>
<accession>A0A972F7Q2</accession>
<dbReference type="Proteomes" id="UP000599523">
    <property type="component" value="Unassembled WGS sequence"/>
</dbReference>
<comment type="caution">
    <text evidence="11">The sequence shown here is derived from an EMBL/GenBank/DDBJ whole genome shotgun (WGS) entry which is preliminary data.</text>
</comment>
<dbReference type="InterPro" id="IPR005503">
    <property type="entry name" value="FliL"/>
</dbReference>
<dbReference type="GO" id="GO:0071978">
    <property type="term" value="P:bacterial-type flagellum-dependent swarming motility"/>
    <property type="evidence" value="ECO:0007669"/>
    <property type="project" value="TreeGrafter"/>
</dbReference>
<comment type="subcellular location">
    <subcellularLocation>
        <location evidence="10">Cell inner membrane</location>
    </subcellularLocation>
    <subcellularLocation>
        <location evidence="2">Cell membrane</location>
        <topology evidence="2">Single-pass membrane protein</topology>
    </subcellularLocation>
</comment>
<comment type="similarity">
    <text evidence="3 10">Belongs to the FliL family.</text>
</comment>
<keyword evidence="9 10" id="KW-0472">Membrane</keyword>
<keyword evidence="6 10" id="KW-0812">Transmembrane</keyword>
<sequence>MAKDAEKGKGKVDGEEKPKKGKKLLVIILIVVLLLALVAAGVVGMLLLKRGGAAETVVPAASAPAPVRVDLSRPPTFVALDAFTVNLAPDEGTRFLQVVMALRVADARTGDNLKGFMPEIRHRINLLLSSKLPSEVATAAGREALAKEIADEVNAVLGVPPGADGPIQAVLFNSFIVQ</sequence>
<protein>
    <recommendedName>
        <fullName evidence="10">Flagellar protein FliL</fullName>
    </recommendedName>
</protein>
<proteinExistence type="inferred from homology"/>
<keyword evidence="4" id="KW-1003">Cell membrane</keyword>
<keyword evidence="5 10" id="KW-0145">Chemotaxis</keyword>
<gene>
    <name evidence="11" type="ORF">GPA21_08005</name>
</gene>
<dbReference type="GO" id="GO:0005886">
    <property type="term" value="C:plasma membrane"/>
    <property type="evidence" value="ECO:0007669"/>
    <property type="project" value="UniProtKB-SubCell"/>
</dbReference>
<dbReference type="EMBL" id="WTVM01000037">
    <property type="protein sequence ID" value="NMG02915.1"/>
    <property type="molecule type" value="Genomic_DNA"/>
</dbReference>
<keyword evidence="10" id="KW-0997">Cell inner membrane</keyword>
<comment type="function">
    <text evidence="1 10">Controls the rotational direction of flagella during chemotaxis.</text>
</comment>
<evidence type="ECO:0000256" key="8">
    <source>
        <dbReference type="ARBA" id="ARBA00022989"/>
    </source>
</evidence>
<evidence type="ECO:0000256" key="7">
    <source>
        <dbReference type="ARBA" id="ARBA00022779"/>
    </source>
</evidence>
<keyword evidence="12" id="KW-1185">Reference proteome</keyword>
<keyword evidence="11" id="KW-0966">Cell projection</keyword>
<dbReference type="GO" id="GO:0009425">
    <property type="term" value="C:bacterial-type flagellum basal body"/>
    <property type="evidence" value="ECO:0007669"/>
    <property type="project" value="InterPro"/>
</dbReference>
<evidence type="ECO:0000256" key="4">
    <source>
        <dbReference type="ARBA" id="ARBA00022475"/>
    </source>
</evidence>
<evidence type="ECO:0000313" key="11">
    <source>
        <dbReference type="EMBL" id="NMG02915.1"/>
    </source>
</evidence>
<evidence type="ECO:0000256" key="3">
    <source>
        <dbReference type="ARBA" id="ARBA00008281"/>
    </source>
</evidence>
<evidence type="ECO:0000256" key="5">
    <source>
        <dbReference type="ARBA" id="ARBA00022500"/>
    </source>
</evidence>
<keyword evidence="7 10" id="KW-0283">Flagellar rotation</keyword>
<feature type="transmembrane region" description="Helical" evidence="10">
    <location>
        <begin position="24"/>
        <end position="48"/>
    </location>
</feature>
<reference evidence="11" key="1">
    <citation type="submission" date="2019-12" db="EMBL/GenBank/DDBJ databases">
        <title>Comparative genomics gives insights into the taxonomy of the Azoarcus-Aromatoleum group and reveals separate origins of nif in the plant-associated Azoarcus and non-plant-associated Aromatoleum sub-groups.</title>
        <authorList>
            <person name="Lafos M."/>
            <person name="Maluk M."/>
            <person name="Batista M."/>
            <person name="Junghare M."/>
            <person name="Carmona M."/>
            <person name="Faoro H."/>
            <person name="Cruz L.M."/>
            <person name="Battistoni F."/>
            <person name="De Souza E."/>
            <person name="Pedrosa F."/>
            <person name="Chen W.-M."/>
            <person name="Poole P.S."/>
            <person name="Dixon R.A."/>
            <person name="James E.K."/>
        </authorList>
    </citation>
    <scope>NUCLEOTIDE SEQUENCE</scope>
    <source>
        <strain evidence="11">NSC3</strain>
    </source>
</reference>
<evidence type="ECO:0000313" key="12">
    <source>
        <dbReference type="Proteomes" id="UP000599523"/>
    </source>
</evidence>
<dbReference type="GO" id="GO:0006935">
    <property type="term" value="P:chemotaxis"/>
    <property type="evidence" value="ECO:0007669"/>
    <property type="project" value="UniProtKB-KW"/>
</dbReference>
<evidence type="ECO:0000256" key="1">
    <source>
        <dbReference type="ARBA" id="ARBA00002254"/>
    </source>
</evidence>
<name>A0A972F7Q2_9RHOO</name>
<evidence type="ECO:0000256" key="10">
    <source>
        <dbReference type="RuleBase" id="RU364125"/>
    </source>
</evidence>
<dbReference type="Pfam" id="PF03748">
    <property type="entry name" value="FliL"/>
    <property type="match status" value="1"/>
</dbReference>
<keyword evidence="8 10" id="KW-1133">Transmembrane helix</keyword>
<dbReference type="PANTHER" id="PTHR35091">
    <property type="entry name" value="FLAGELLAR PROTEIN FLIL"/>
    <property type="match status" value="1"/>
</dbReference>
<evidence type="ECO:0000256" key="2">
    <source>
        <dbReference type="ARBA" id="ARBA00004162"/>
    </source>
</evidence>
<evidence type="ECO:0000256" key="9">
    <source>
        <dbReference type="ARBA" id="ARBA00023136"/>
    </source>
</evidence>
<keyword evidence="11" id="KW-0969">Cilium</keyword>
<dbReference type="AlphaFoldDB" id="A0A972F7Q2"/>